<dbReference type="GO" id="GO:0003677">
    <property type="term" value="F:DNA binding"/>
    <property type="evidence" value="ECO:0007669"/>
    <property type="project" value="InterPro"/>
</dbReference>
<evidence type="ECO:0000259" key="3">
    <source>
        <dbReference type="PROSITE" id="PS51737"/>
    </source>
</evidence>
<dbReference type="PANTHER" id="PTHR30461">
    <property type="entry name" value="DNA-INVERTASE FROM LAMBDOID PROPHAGE"/>
    <property type="match status" value="1"/>
</dbReference>
<dbReference type="CDD" id="cd03770">
    <property type="entry name" value="SR_TndX_transposase"/>
    <property type="match status" value="1"/>
</dbReference>
<dbReference type="InterPro" id="IPR038109">
    <property type="entry name" value="DNA_bind_recomb_sf"/>
</dbReference>
<dbReference type="EMBL" id="CVRS01000091">
    <property type="protein sequence ID" value="CRL41303.1"/>
    <property type="molecule type" value="Genomic_DNA"/>
</dbReference>
<name>A0A0M6WWW5_9FIRM</name>
<dbReference type="InterPro" id="IPR050639">
    <property type="entry name" value="SSR_resolvase"/>
</dbReference>
<evidence type="ECO:0000313" key="5">
    <source>
        <dbReference type="Proteomes" id="UP000049828"/>
    </source>
</evidence>
<dbReference type="InterPro" id="IPR011109">
    <property type="entry name" value="DNA_bind_recombinase_dom"/>
</dbReference>
<sequence>MSSEKIIVLYERLSREDENLGESYSISNQKKLLEDYCREKGWTRFRHFTDDGISGTTFDRPSFKAMIQLVEDGEVETIILKDMSRLGRDYLVVGQLREFFRKKGVRLIAINDNHDSYNGDDDFLVFRDVMNEMYAKDISKKIKSTFKSKGKSGKHVASVTPYGYLKDENDGNHWIVDEEAAEIVRLIFKWTIDGLGPYQIAKLLQEKKVEIPAVHMARFGQGNNRNKKVKDPYGWGSSTVVGILKKREYLGHTVNFKTQKHFKDKKSHYVSEDNWVIFENTQEPIIDQQTFDTVQKLRENVRRYPDGWGEHHVLTGLMYCADCGAKMYVHRTSNGKRIAQYTCSAYTKVPCGTLCKTQHRINESVVLELIGDTLRAIFEYAKYDRSEFIDTITMAQSTQEDAEVKKVRARIAVAGNRCEELEKLICRIYEDNILGKLPDSRYEVLDKQYAREKAELDAEIKELEAKLTEYEKSRNSAGKFIALIDKYEKFEELTPAMVNEFVDKVLVHERDRKGSIQTTQEIEIYFNFVGRYVPPAMMTEPTAEEQAEIDRINRIKDRRHQQYLRRKESGWQRKYEERVKNEKRAKMQAMKEEIRRQDRENGVYATAGSLALEPTIGMPE</sequence>
<dbReference type="Proteomes" id="UP000049828">
    <property type="component" value="Unassembled WGS sequence"/>
</dbReference>
<dbReference type="InterPro" id="IPR006119">
    <property type="entry name" value="Resolv_N"/>
</dbReference>
<dbReference type="InterPro" id="IPR025827">
    <property type="entry name" value="Zn_ribbon_recom_dom"/>
</dbReference>
<dbReference type="OrthoDB" id="9784557at2"/>
<keyword evidence="5" id="KW-1185">Reference proteome</keyword>
<dbReference type="Gene3D" id="3.40.50.1390">
    <property type="entry name" value="Resolvase, N-terminal catalytic domain"/>
    <property type="match status" value="1"/>
</dbReference>
<dbReference type="PROSITE" id="PS51737">
    <property type="entry name" value="RECOMBINASE_DNA_BIND"/>
    <property type="match status" value="1"/>
</dbReference>
<keyword evidence="1" id="KW-0175">Coiled coil</keyword>
<dbReference type="InterPro" id="IPR036162">
    <property type="entry name" value="Resolvase-like_N_sf"/>
</dbReference>
<evidence type="ECO:0000259" key="2">
    <source>
        <dbReference type="PROSITE" id="PS51736"/>
    </source>
</evidence>
<dbReference type="PROSITE" id="PS51736">
    <property type="entry name" value="RECOMBINASES_3"/>
    <property type="match status" value="1"/>
</dbReference>
<dbReference type="Gene3D" id="3.90.1750.20">
    <property type="entry name" value="Putative Large Serine Recombinase, Chain B, Domain 2"/>
    <property type="match status" value="1"/>
</dbReference>
<dbReference type="Pfam" id="PF07508">
    <property type="entry name" value="Recombinase"/>
    <property type="match status" value="1"/>
</dbReference>
<feature type="coiled-coil region" evidence="1">
    <location>
        <begin position="404"/>
        <end position="473"/>
    </location>
</feature>
<evidence type="ECO:0000256" key="1">
    <source>
        <dbReference type="SAM" id="Coils"/>
    </source>
</evidence>
<organism evidence="4 5">
    <name type="scientific">Roseburia inulinivorans</name>
    <dbReference type="NCBI Taxonomy" id="360807"/>
    <lineage>
        <taxon>Bacteria</taxon>
        <taxon>Bacillati</taxon>
        <taxon>Bacillota</taxon>
        <taxon>Clostridia</taxon>
        <taxon>Lachnospirales</taxon>
        <taxon>Lachnospiraceae</taxon>
        <taxon>Roseburia</taxon>
    </lineage>
</organism>
<dbReference type="SUPFAM" id="SSF53041">
    <property type="entry name" value="Resolvase-like"/>
    <property type="match status" value="1"/>
</dbReference>
<dbReference type="PANTHER" id="PTHR30461:SF23">
    <property type="entry name" value="DNA RECOMBINASE-RELATED"/>
    <property type="match status" value="1"/>
</dbReference>
<dbReference type="Pfam" id="PF14287">
    <property type="entry name" value="DUF4368"/>
    <property type="match status" value="1"/>
</dbReference>
<accession>A0A0M6WWW5</accession>
<dbReference type="Pfam" id="PF13408">
    <property type="entry name" value="Zn_ribbon_recom"/>
    <property type="match status" value="1"/>
</dbReference>
<feature type="domain" description="Recombinase" evidence="3">
    <location>
        <begin position="161"/>
        <end position="304"/>
    </location>
</feature>
<dbReference type="GO" id="GO:0000150">
    <property type="term" value="F:DNA strand exchange activity"/>
    <property type="evidence" value="ECO:0007669"/>
    <property type="project" value="InterPro"/>
</dbReference>
<dbReference type="Pfam" id="PF00239">
    <property type="entry name" value="Resolvase"/>
    <property type="match status" value="1"/>
</dbReference>
<reference evidence="5" key="1">
    <citation type="submission" date="2015-05" db="EMBL/GenBank/DDBJ databases">
        <authorList>
            <consortium name="Pathogen Informatics"/>
        </authorList>
    </citation>
    <scope>NUCLEOTIDE SEQUENCE [LARGE SCALE GENOMIC DNA]</scope>
    <source>
        <strain evidence="5">L1-83</strain>
    </source>
</reference>
<dbReference type="GeneID" id="86990217"/>
<dbReference type="InterPro" id="IPR025378">
    <property type="entry name" value="DUF4368"/>
</dbReference>
<gene>
    <name evidence="4" type="ORF">RIL183_29101</name>
</gene>
<protein>
    <submittedName>
        <fullName evidence="4">Site-specific recombinases, DNA invertase Pin homologs</fullName>
    </submittedName>
</protein>
<dbReference type="RefSeq" id="WP_012744311.1">
    <property type="nucleotide sequence ID" value="NZ_CVRS01000091.1"/>
</dbReference>
<dbReference type="SMART" id="SM00857">
    <property type="entry name" value="Resolvase"/>
    <property type="match status" value="1"/>
</dbReference>
<dbReference type="AlphaFoldDB" id="A0A0M6WWW5"/>
<evidence type="ECO:0000313" key="4">
    <source>
        <dbReference type="EMBL" id="CRL41303.1"/>
    </source>
</evidence>
<feature type="domain" description="Resolvase/invertase-type recombinase catalytic" evidence="2">
    <location>
        <begin position="6"/>
        <end position="161"/>
    </location>
</feature>
<feature type="coiled-coil region" evidence="1">
    <location>
        <begin position="572"/>
        <end position="600"/>
    </location>
</feature>
<proteinExistence type="predicted"/>